<proteinExistence type="predicted"/>
<evidence type="ECO:0000313" key="1">
    <source>
        <dbReference type="EMBL" id="KZN94219.1"/>
    </source>
</evidence>
<dbReference type="EMBL" id="CM002798">
    <property type="protein sequence ID" value="KZN94219.1"/>
    <property type="molecule type" value="Genomic_DNA"/>
</dbReference>
<gene>
    <name evidence="1" type="ORF">EN45_044090</name>
</gene>
<accession>A0A167YJZ0</accession>
<sequence>MMLASAPTAGYTTMISTCPPVASLSRRAPRTFRISYISLVFLARPKNNVSETLGMRALICHSPREVALSGPQWLRWGATEVCGSFCRRPSVSVEQPVWLRALDETLRAE</sequence>
<dbReference type="Proteomes" id="UP000076449">
    <property type="component" value="Chromosome I"/>
</dbReference>
<name>A0A167YJZ0_PENCH</name>
<protein>
    <submittedName>
        <fullName evidence="1">Uncharacterized protein</fullName>
    </submittedName>
</protein>
<dbReference type="AlphaFoldDB" id="A0A167YJZ0"/>
<reference evidence="1" key="1">
    <citation type="journal article" date="2014" name="Genome Announc.">
        <title>Complete sequencing and chromosome-scale genome assembly of the industrial progenitor strain P2niaD18 from the penicillin producer Penicillium chrysogenum.</title>
        <authorList>
            <person name="Specht T."/>
            <person name="Dahlmann T.A."/>
            <person name="Zadra I."/>
            <person name="Kurnsteiner H."/>
            <person name="Kuck U."/>
        </authorList>
    </citation>
    <scope>NUCLEOTIDE SEQUENCE [LARGE SCALE GENOMIC DNA]</scope>
    <source>
        <strain evidence="1">P2niaD18</strain>
    </source>
</reference>
<organism evidence="1">
    <name type="scientific">Penicillium chrysogenum</name>
    <name type="common">Penicillium notatum</name>
    <dbReference type="NCBI Taxonomy" id="5076"/>
    <lineage>
        <taxon>Eukaryota</taxon>
        <taxon>Fungi</taxon>
        <taxon>Dikarya</taxon>
        <taxon>Ascomycota</taxon>
        <taxon>Pezizomycotina</taxon>
        <taxon>Eurotiomycetes</taxon>
        <taxon>Eurotiomycetidae</taxon>
        <taxon>Eurotiales</taxon>
        <taxon>Aspergillaceae</taxon>
        <taxon>Penicillium</taxon>
        <taxon>Penicillium chrysogenum species complex</taxon>
    </lineage>
</organism>